<name>A0ABS5BZE3_9BACT</name>
<evidence type="ECO:0000313" key="1">
    <source>
        <dbReference type="EMBL" id="MBP3958610.1"/>
    </source>
</evidence>
<sequence>MAVIAPPELPPLSPADKGRVTLLYHFARLQMPAVKLSEPAFLTHLQRTLRIFLPKAPGPLSWAGYLEGLYAVDWLVCVGCLDGQNAAWEALFNARTGRSDCLLVDALRARAVRLYPRNEERQDTAVTEFWSNLIAPESEGTLPVLARYDGQRPLAPWLIRVFQNWHLSKLRQTTGVTALPDDEIALPMDAPKANGSDRWHETFVSAAREWLGTIDDDERLLLGLRWRYRLSQREAAKLFNLNEGTLTRRTDKLRDRALEHVGGKLIAEGWAGDDLEDFVLTELGALLTDDPRLSADQLGRLLAAKGKALPAE</sequence>
<comment type="caution">
    <text evidence="1">The sequence shown here is derived from an EMBL/GenBank/DDBJ whole genome shotgun (WGS) entry which is preliminary data.</text>
</comment>
<evidence type="ECO:0000313" key="2">
    <source>
        <dbReference type="Proteomes" id="UP000676565"/>
    </source>
</evidence>
<dbReference type="EMBL" id="JAGKQQ010000001">
    <property type="protein sequence ID" value="MBP3958610.1"/>
    <property type="molecule type" value="Genomic_DNA"/>
</dbReference>
<keyword evidence="2" id="KW-1185">Reference proteome</keyword>
<reference evidence="1 2" key="1">
    <citation type="submission" date="2021-04" db="EMBL/GenBank/DDBJ databases">
        <authorList>
            <person name="Ivanova A."/>
        </authorList>
    </citation>
    <scope>NUCLEOTIDE SEQUENCE [LARGE SCALE GENOMIC DNA]</scope>
    <source>
        <strain evidence="1 2">G18</strain>
    </source>
</reference>
<gene>
    <name evidence="1" type="ORF">J8F10_25460</name>
</gene>
<dbReference type="SUPFAM" id="SSF88659">
    <property type="entry name" value="Sigma3 and sigma4 domains of RNA polymerase sigma factors"/>
    <property type="match status" value="1"/>
</dbReference>
<accession>A0ABS5BZE3</accession>
<protein>
    <submittedName>
        <fullName evidence="1">Sigma-70 family RNA polymerase sigma factor</fullName>
    </submittedName>
</protein>
<dbReference type="InterPro" id="IPR013324">
    <property type="entry name" value="RNA_pol_sigma_r3/r4-like"/>
</dbReference>
<proteinExistence type="predicted"/>
<organism evidence="1 2">
    <name type="scientific">Gemmata palustris</name>
    <dbReference type="NCBI Taxonomy" id="2822762"/>
    <lineage>
        <taxon>Bacteria</taxon>
        <taxon>Pseudomonadati</taxon>
        <taxon>Planctomycetota</taxon>
        <taxon>Planctomycetia</taxon>
        <taxon>Gemmatales</taxon>
        <taxon>Gemmataceae</taxon>
        <taxon>Gemmata</taxon>
    </lineage>
</organism>
<dbReference type="Proteomes" id="UP000676565">
    <property type="component" value="Unassembled WGS sequence"/>
</dbReference>